<dbReference type="PANTHER" id="PTHR36423">
    <property type="entry name" value="AFR070WP"/>
    <property type="match status" value="1"/>
</dbReference>
<organism evidence="1 2">
    <name type="scientific">Romeriopsis navalis LEGE 11480</name>
    <dbReference type="NCBI Taxonomy" id="2777977"/>
    <lineage>
        <taxon>Bacteria</taxon>
        <taxon>Bacillati</taxon>
        <taxon>Cyanobacteriota</taxon>
        <taxon>Cyanophyceae</taxon>
        <taxon>Leptolyngbyales</taxon>
        <taxon>Leptolyngbyaceae</taxon>
        <taxon>Romeriopsis</taxon>
        <taxon>Romeriopsis navalis</taxon>
    </lineage>
</organism>
<keyword evidence="2" id="KW-1185">Reference proteome</keyword>
<dbReference type="InterPro" id="IPR014980">
    <property type="entry name" value="DOPA_dioxygen"/>
</dbReference>
<comment type="caution">
    <text evidence="1">The sequence shown here is derived from an EMBL/GenBank/DDBJ whole genome shotgun (WGS) entry which is preliminary data.</text>
</comment>
<dbReference type="Proteomes" id="UP000625316">
    <property type="component" value="Unassembled WGS sequence"/>
</dbReference>
<dbReference type="InterPro" id="IPR023389">
    <property type="entry name" value="DOPA-like_sf"/>
</dbReference>
<proteinExistence type="predicted"/>
<dbReference type="AlphaFoldDB" id="A0A928VIR4"/>
<evidence type="ECO:0000313" key="2">
    <source>
        <dbReference type="Proteomes" id="UP000625316"/>
    </source>
</evidence>
<dbReference type="SUPFAM" id="SSF143410">
    <property type="entry name" value="DOPA-like"/>
    <property type="match status" value="1"/>
</dbReference>
<gene>
    <name evidence="1" type="ORF">IQ266_04830</name>
</gene>
<accession>A0A928VIR4</accession>
<dbReference type="PANTHER" id="PTHR36423:SF2">
    <property type="entry name" value="AFR070WP"/>
    <property type="match status" value="1"/>
</dbReference>
<dbReference type="Pfam" id="PF08883">
    <property type="entry name" value="DOPA_dioxygen"/>
    <property type="match status" value="1"/>
</dbReference>
<sequence length="124" mass="13982">MSLIAIQMTPQNIYDRYHAHVYFDQQTVERAADICRMAGEQFEVEVGRVHRKPVGPHPCWSCQLAFEAAEFDQLIPWLDAQRGSLNVLVHGLTGDDLADHTDHASWLGAAQALKLSIFQPREIA</sequence>
<name>A0A928VIR4_9CYAN</name>
<protein>
    <submittedName>
        <fullName evidence="1">DOPA 4,5-dioxygenase family protein</fullName>
    </submittedName>
</protein>
<evidence type="ECO:0000313" key="1">
    <source>
        <dbReference type="EMBL" id="MBE9029085.1"/>
    </source>
</evidence>
<dbReference type="Gene3D" id="3.30.70.1240">
    <property type="entry name" value="DOPA-like domains"/>
    <property type="match status" value="1"/>
</dbReference>
<dbReference type="EMBL" id="JADEXQ010000011">
    <property type="protein sequence ID" value="MBE9029085.1"/>
    <property type="molecule type" value="Genomic_DNA"/>
</dbReference>
<reference evidence="1" key="1">
    <citation type="submission" date="2020-10" db="EMBL/GenBank/DDBJ databases">
        <authorList>
            <person name="Castelo-Branco R."/>
            <person name="Eusebio N."/>
            <person name="Adriana R."/>
            <person name="Vieira A."/>
            <person name="Brugerolle De Fraissinette N."/>
            <person name="Rezende De Castro R."/>
            <person name="Schneider M.P."/>
            <person name="Vasconcelos V."/>
            <person name="Leao P.N."/>
        </authorList>
    </citation>
    <scope>NUCLEOTIDE SEQUENCE</scope>
    <source>
        <strain evidence="1">LEGE 11480</strain>
    </source>
</reference>
<dbReference type="PIRSF" id="PIRSF028139">
    <property type="entry name" value="DOPA-diox_rel_Mll2280"/>
    <property type="match status" value="1"/>
</dbReference>